<dbReference type="Proteomes" id="UP000299102">
    <property type="component" value="Unassembled WGS sequence"/>
</dbReference>
<comment type="caution">
    <text evidence="1">The sequence shown here is derived from an EMBL/GenBank/DDBJ whole genome shotgun (WGS) entry which is preliminary data.</text>
</comment>
<name>A0A4C1TPE9_EUMVA</name>
<accession>A0A4C1TPE9</accession>
<dbReference type="EMBL" id="BGZK01000075">
    <property type="protein sequence ID" value="GBP15852.1"/>
    <property type="molecule type" value="Genomic_DNA"/>
</dbReference>
<reference evidence="1 2" key="1">
    <citation type="journal article" date="2019" name="Commun. Biol.">
        <title>The bagworm genome reveals a unique fibroin gene that provides high tensile strength.</title>
        <authorList>
            <person name="Kono N."/>
            <person name="Nakamura H."/>
            <person name="Ohtoshi R."/>
            <person name="Tomita M."/>
            <person name="Numata K."/>
            <person name="Arakawa K."/>
        </authorList>
    </citation>
    <scope>NUCLEOTIDE SEQUENCE [LARGE SCALE GENOMIC DNA]</scope>
</reference>
<evidence type="ECO:0000313" key="1">
    <source>
        <dbReference type="EMBL" id="GBP15852.1"/>
    </source>
</evidence>
<organism evidence="1 2">
    <name type="scientific">Eumeta variegata</name>
    <name type="common">Bagworm moth</name>
    <name type="synonym">Eumeta japonica</name>
    <dbReference type="NCBI Taxonomy" id="151549"/>
    <lineage>
        <taxon>Eukaryota</taxon>
        <taxon>Metazoa</taxon>
        <taxon>Ecdysozoa</taxon>
        <taxon>Arthropoda</taxon>
        <taxon>Hexapoda</taxon>
        <taxon>Insecta</taxon>
        <taxon>Pterygota</taxon>
        <taxon>Neoptera</taxon>
        <taxon>Endopterygota</taxon>
        <taxon>Lepidoptera</taxon>
        <taxon>Glossata</taxon>
        <taxon>Ditrysia</taxon>
        <taxon>Tineoidea</taxon>
        <taxon>Psychidae</taxon>
        <taxon>Oiketicinae</taxon>
        <taxon>Eumeta</taxon>
    </lineage>
</organism>
<dbReference type="AlphaFoldDB" id="A0A4C1TPE9"/>
<keyword evidence="2" id="KW-1185">Reference proteome</keyword>
<proteinExistence type="predicted"/>
<evidence type="ECO:0000313" key="2">
    <source>
        <dbReference type="Proteomes" id="UP000299102"/>
    </source>
</evidence>
<gene>
    <name evidence="1" type="ORF">EVAR_12453_1</name>
</gene>
<sequence length="111" mass="11998">MQALKIATSSASNGVEKYLIALLFTPSKSGAFLGFRFLMSFGPHLLRPKEDHLWEGASVIVFDLPYADLHFTLEGTPSKPILKCGVCARTAEGCVFSSYQFANVGGQDPAI</sequence>
<protein>
    <submittedName>
        <fullName evidence="1">Uncharacterized protein</fullName>
    </submittedName>
</protein>